<reference evidence="2 3" key="1">
    <citation type="submission" date="2024-10" db="EMBL/GenBank/DDBJ databases">
        <title>The Natural Products Discovery Center: Release of the First 8490 Sequenced Strains for Exploring Actinobacteria Biosynthetic Diversity.</title>
        <authorList>
            <person name="Kalkreuter E."/>
            <person name="Kautsar S.A."/>
            <person name="Yang D."/>
            <person name="Bader C.D."/>
            <person name="Teijaro C.N."/>
            <person name="Fluegel L."/>
            <person name="Davis C.M."/>
            <person name="Simpson J.R."/>
            <person name="Lauterbach L."/>
            <person name="Steele A.D."/>
            <person name="Gui C."/>
            <person name="Meng S."/>
            <person name="Li G."/>
            <person name="Viehrig K."/>
            <person name="Ye F."/>
            <person name="Su P."/>
            <person name="Kiefer A.F."/>
            <person name="Nichols A."/>
            <person name="Cepeda A.J."/>
            <person name="Yan W."/>
            <person name="Fan B."/>
            <person name="Jiang Y."/>
            <person name="Adhikari A."/>
            <person name="Zheng C.-J."/>
            <person name="Schuster L."/>
            <person name="Cowan T.M."/>
            <person name="Smanski M.J."/>
            <person name="Chevrette M.G."/>
            <person name="De Carvalho L.P.S."/>
            <person name="Shen B."/>
        </authorList>
    </citation>
    <scope>NUCLEOTIDE SEQUENCE [LARGE SCALE GENOMIC DNA]</scope>
    <source>
        <strain evidence="2 3">NPDC049639</strain>
    </source>
</reference>
<dbReference type="PANTHER" id="PTHR12935:SF0">
    <property type="entry name" value="GAMMA-GLUTAMYLCYCLOTRANSFERASE"/>
    <property type="match status" value="1"/>
</dbReference>
<sequence>MALYAAYGSNLDPESMALRAPHSPLRGTGWLNGWRLTFSDAGSAGGGAFATLVEDGESQVYVSLYDVTPGDESGLDEWEGLSTGVSTKVNVRVQTLDGDALAWVHVLDAYEGGLPTARYLFRLADAAEAGGAPADYVAELRSRPCSSDDAVFPPQEA</sequence>
<evidence type="ECO:0000313" key="2">
    <source>
        <dbReference type="EMBL" id="MFI7588293.1"/>
    </source>
</evidence>
<dbReference type="Gene3D" id="3.10.490.10">
    <property type="entry name" value="Gamma-glutamyl cyclotransferase-like"/>
    <property type="match status" value="1"/>
</dbReference>
<dbReference type="InterPro" id="IPR017939">
    <property type="entry name" value="G-Glutamylcylcotransferase"/>
</dbReference>
<evidence type="ECO:0000256" key="1">
    <source>
        <dbReference type="ARBA" id="ARBA00023239"/>
    </source>
</evidence>
<accession>A0ABW8AQM1</accession>
<proteinExistence type="predicted"/>
<keyword evidence="3" id="KW-1185">Reference proteome</keyword>
<dbReference type="EMBL" id="JBITLV010000004">
    <property type="protein sequence ID" value="MFI7588293.1"/>
    <property type="molecule type" value="Genomic_DNA"/>
</dbReference>
<dbReference type="Pfam" id="PF13772">
    <property type="entry name" value="AIG2_2"/>
    <property type="match status" value="1"/>
</dbReference>
<keyword evidence="1" id="KW-0456">Lyase</keyword>
<dbReference type="CDD" id="cd06661">
    <property type="entry name" value="GGCT_like"/>
    <property type="match status" value="1"/>
</dbReference>
<name>A0ABW8AQM1_9ACTN</name>
<evidence type="ECO:0000313" key="3">
    <source>
        <dbReference type="Proteomes" id="UP001612915"/>
    </source>
</evidence>
<comment type="caution">
    <text evidence="2">The sequence shown here is derived from an EMBL/GenBank/DDBJ whole genome shotgun (WGS) entry which is preliminary data.</text>
</comment>
<dbReference type="PANTHER" id="PTHR12935">
    <property type="entry name" value="GAMMA-GLUTAMYLCYCLOTRANSFERASE"/>
    <property type="match status" value="1"/>
</dbReference>
<gene>
    <name evidence="2" type="ORF">ACIB24_14585</name>
</gene>
<dbReference type="RefSeq" id="WP_398281593.1">
    <property type="nucleotide sequence ID" value="NZ_JBITLV010000004.1"/>
</dbReference>
<protein>
    <submittedName>
        <fullName evidence="2">Gamma-glutamylcyclotransferase</fullName>
    </submittedName>
</protein>
<dbReference type="Proteomes" id="UP001612915">
    <property type="component" value="Unassembled WGS sequence"/>
</dbReference>
<dbReference type="InterPro" id="IPR036568">
    <property type="entry name" value="GGCT-like_sf"/>
</dbReference>
<organism evidence="2 3">
    <name type="scientific">Spongisporangium articulatum</name>
    <dbReference type="NCBI Taxonomy" id="3362603"/>
    <lineage>
        <taxon>Bacteria</taxon>
        <taxon>Bacillati</taxon>
        <taxon>Actinomycetota</taxon>
        <taxon>Actinomycetes</taxon>
        <taxon>Kineosporiales</taxon>
        <taxon>Kineosporiaceae</taxon>
        <taxon>Spongisporangium</taxon>
    </lineage>
</organism>
<dbReference type="SUPFAM" id="SSF110857">
    <property type="entry name" value="Gamma-glutamyl cyclotransferase-like"/>
    <property type="match status" value="1"/>
</dbReference>
<dbReference type="InterPro" id="IPR013024">
    <property type="entry name" value="GGCT-like"/>
</dbReference>